<comment type="caution">
    <text evidence="3">The sequence shown here is derived from an EMBL/GenBank/DDBJ whole genome shotgun (WGS) entry which is preliminary data.</text>
</comment>
<dbReference type="GO" id="GO:0004497">
    <property type="term" value="F:monooxygenase activity"/>
    <property type="evidence" value="ECO:0007669"/>
    <property type="project" value="UniProtKB-KW"/>
</dbReference>
<dbReference type="AlphaFoldDB" id="A0A7J6MCS0"/>
<organism evidence="3 5">
    <name type="scientific">Perkinsus olseni</name>
    <name type="common">Perkinsus atlanticus</name>
    <dbReference type="NCBI Taxonomy" id="32597"/>
    <lineage>
        <taxon>Eukaryota</taxon>
        <taxon>Sar</taxon>
        <taxon>Alveolata</taxon>
        <taxon>Perkinsozoa</taxon>
        <taxon>Perkinsea</taxon>
        <taxon>Perkinsida</taxon>
        <taxon>Perkinsidae</taxon>
        <taxon>Perkinsus</taxon>
    </lineage>
</organism>
<sequence length="493" mass="54341">MTITFDGFTIPIVFLTLVAAYVLKLLLSAKVASDSPKPSKGVRLETLLDPEVRKNHVEFNKKLHKDFPGQPVIPVLGSEPDFYLVHTMEAAMEVTAKSEYFSSNPWVDGRLVALNTMTKTDHDRVLKTVKRFYAASKVKGIYTEIIDRAFAANRPLLRTTGDLVKWAKRVQMYTSLCVAGIAKDPTPELIDRFIHYNDVAVRLVSPLGGIGRRPALSSAAAMDFIRGLLASVRPTLRMIVEVGLWPTLQILRPDLSLRRGIRPYMHVWEYPELLAETPEYFIALNRALQSPLSGTPTESLKAAVLLGTISTAEALTVMVQLMVNMTTANGLLNLASKISSCDPSMLPKPDDDKGVVKFCKECMRVEPSLMRNPRTVIKTGATIGGVTIPKGSLLLIMVGAANIDPKAFGEEAAEFKPDRSSEINSLTFGSGLHYCLGRYLVEAQARAAYRELVDEDGVGLTIDRTKKNERVSDVDVGNYGWKSLYALVDSLPK</sequence>
<keyword evidence="2" id="KW-0560">Oxidoreductase</keyword>
<dbReference type="Proteomes" id="UP000572268">
    <property type="component" value="Unassembled WGS sequence"/>
</dbReference>
<evidence type="ECO:0000256" key="2">
    <source>
        <dbReference type="RuleBase" id="RU000461"/>
    </source>
</evidence>
<name>A0A7J6MCS0_PEROL</name>
<keyword evidence="2" id="KW-0349">Heme</keyword>
<dbReference type="EMBL" id="JABANN010000027">
    <property type="protein sequence ID" value="KAF4674647.1"/>
    <property type="molecule type" value="Genomic_DNA"/>
</dbReference>
<dbReference type="GO" id="GO:0016705">
    <property type="term" value="F:oxidoreductase activity, acting on paired donors, with incorporation or reduction of molecular oxygen"/>
    <property type="evidence" value="ECO:0007669"/>
    <property type="project" value="InterPro"/>
</dbReference>
<dbReference type="EMBL" id="JABAHT010000025">
    <property type="protein sequence ID" value="KAF4669355.1"/>
    <property type="molecule type" value="Genomic_DNA"/>
</dbReference>
<keyword evidence="2" id="KW-0479">Metal-binding</keyword>
<dbReference type="PROSITE" id="PS00086">
    <property type="entry name" value="CYTOCHROME_P450"/>
    <property type="match status" value="1"/>
</dbReference>
<dbReference type="InterPro" id="IPR017972">
    <property type="entry name" value="Cyt_P450_CS"/>
</dbReference>
<dbReference type="GO" id="GO:0020037">
    <property type="term" value="F:heme binding"/>
    <property type="evidence" value="ECO:0007669"/>
    <property type="project" value="InterPro"/>
</dbReference>
<evidence type="ECO:0000313" key="5">
    <source>
        <dbReference type="Proteomes" id="UP000570595"/>
    </source>
</evidence>
<dbReference type="PANTHER" id="PTHR46696">
    <property type="entry name" value="P450, PUTATIVE (EUROFUNG)-RELATED"/>
    <property type="match status" value="1"/>
</dbReference>
<accession>A0A7J6MCS0</accession>
<dbReference type="CDD" id="cd00302">
    <property type="entry name" value="cytochrome_P450"/>
    <property type="match status" value="1"/>
</dbReference>
<dbReference type="Proteomes" id="UP000570595">
    <property type="component" value="Unassembled WGS sequence"/>
</dbReference>
<evidence type="ECO:0000313" key="4">
    <source>
        <dbReference type="EMBL" id="KAF4674647.1"/>
    </source>
</evidence>
<evidence type="ECO:0008006" key="7">
    <source>
        <dbReference type="Google" id="ProtNLM"/>
    </source>
</evidence>
<comment type="similarity">
    <text evidence="1 2">Belongs to the cytochrome P450 family.</text>
</comment>
<keyword evidence="2" id="KW-0408">Iron</keyword>
<evidence type="ECO:0000256" key="1">
    <source>
        <dbReference type="ARBA" id="ARBA00010617"/>
    </source>
</evidence>
<evidence type="ECO:0000313" key="3">
    <source>
        <dbReference type="EMBL" id="KAF4669355.1"/>
    </source>
</evidence>
<dbReference type="OrthoDB" id="1470350at2759"/>
<keyword evidence="2" id="KW-0503">Monooxygenase</keyword>
<dbReference type="Gene3D" id="1.10.630.10">
    <property type="entry name" value="Cytochrome P450"/>
    <property type="match status" value="1"/>
</dbReference>
<dbReference type="Pfam" id="PF00067">
    <property type="entry name" value="p450"/>
    <property type="match status" value="1"/>
</dbReference>
<protein>
    <recommendedName>
        <fullName evidence="7">Cytochrome P450</fullName>
    </recommendedName>
</protein>
<evidence type="ECO:0000313" key="6">
    <source>
        <dbReference type="Proteomes" id="UP000572268"/>
    </source>
</evidence>
<reference evidence="5 6" key="1">
    <citation type="submission" date="2020-04" db="EMBL/GenBank/DDBJ databases">
        <title>Perkinsus olseni comparative genomics.</title>
        <authorList>
            <person name="Bogema D.R."/>
        </authorList>
    </citation>
    <scope>NUCLEOTIDE SEQUENCE [LARGE SCALE GENOMIC DNA]</scope>
    <source>
        <strain evidence="3">ATCC PRA-179</strain>
        <strain evidence="4">ATCC PRA-31</strain>
    </source>
</reference>
<dbReference type="SUPFAM" id="SSF48264">
    <property type="entry name" value="Cytochrome P450"/>
    <property type="match status" value="1"/>
</dbReference>
<dbReference type="InterPro" id="IPR036396">
    <property type="entry name" value="Cyt_P450_sf"/>
</dbReference>
<gene>
    <name evidence="4" type="ORF">FOL46_004434</name>
    <name evidence="3" type="ORF">FOZ61_004389</name>
</gene>
<dbReference type="PANTHER" id="PTHR46696:SF1">
    <property type="entry name" value="CYTOCHROME P450 YJIB-RELATED"/>
    <property type="match status" value="1"/>
</dbReference>
<proteinExistence type="inferred from homology"/>
<dbReference type="InterPro" id="IPR001128">
    <property type="entry name" value="Cyt_P450"/>
</dbReference>
<dbReference type="GO" id="GO:0005506">
    <property type="term" value="F:iron ion binding"/>
    <property type="evidence" value="ECO:0007669"/>
    <property type="project" value="InterPro"/>
</dbReference>